<reference evidence="1" key="1">
    <citation type="submission" date="2020-05" db="EMBL/GenBank/DDBJ databases">
        <authorList>
            <person name="Chiriac C."/>
            <person name="Salcher M."/>
            <person name="Ghai R."/>
            <person name="Kavagutti S V."/>
        </authorList>
    </citation>
    <scope>NUCLEOTIDE SEQUENCE</scope>
</reference>
<gene>
    <name evidence="1" type="ORF">UFOPK4293_00782</name>
</gene>
<organism evidence="1">
    <name type="scientific">freshwater metagenome</name>
    <dbReference type="NCBI Taxonomy" id="449393"/>
    <lineage>
        <taxon>unclassified sequences</taxon>
        <taxon>metagenomes</taxon>
        <taxon>ecological metagenomes</taxon>
    </lineage>
</organism>
<protein>
    <submittedName>
        <fullName evidence="1">Unannotated protein</fullName>
    </submittedName>
</protein>
<evidence type="ECO:0000313" key="1">
    <source>
        <dbReference type="EMBL" id="CAB5049265.1"/>
    </source>
</evidence>
<sequence>MFSKPRAISPKASVITLPCSALNIEAISFRLLCTKLRMLNMISARRDKLVARHAGKAAVAAATAESISSTEAKSTVAD</sequence>
<dbReference type="EMBL" id="CAFBQH010000039">
    <property type="protein sequence ID" value="CAB5049265.1"/>
    <property type="molecule type" value="Genomic_DNA"/>
</dbReference>
<name>A0A6J7T6U1_9ZZZZ</name>
<proteinExistence type="predicted"/>
<dbReference type="AlphaFoldDB" id="A0A6J7T6U1"/>
<accession>A0A6J7T6U1</accession>